<feature type="region of interest" description="Disordered" evidence="1">
    <location>
        <begin position="424"/>
        <end position="455"/>
    </location>
</feature>
<feature type="region of interest" description="Disordered" evidence="1">
    <location>
        <begin position="53"/>
        <end position="85"/>
    </location>
</feature>
<organism evidence="2 3">
    <name type="scientific">Populus tomentosa</name>
    <name type="common">Chinese white poplar</name>
    <dbReference type="NCBI Taxonomy" id="118781"/>
    <lineage>
        <taxon>Eukaryota</taxon>
        <taxon>Viridiplantae</taxon>
        <taxon>Streptophyta</taxon>
        <taxon>Embryophyta</taxon>
        <taxon>Tracheophyta</taxon>
        <taxon>Spermatophyta</taxon>
        <taxon>Magnoliopsida</taxon>
        <taxon>eudicotyledons</taxon>
        <taxon>Gunneridae</taxon>
        <taxon>Pentapetalae</taxon>
        <taxon>rosids</taxon>
        <taxon>fabids</taxon>
        <taxon>Malpighiales</taxon>
        <taxon>Salicaceae</taxon>
        <taxon>Saliceae</taxon>
        <taxon>Populus</taxon>
    </lineage>
</organism>
<dbReference type="Proteomes" id="UP000886885">
    <property type="component" value="Chromosome 10D"/>
</dbReference>
<proteinExistence type="predicted"/>
<evidence type="ECO:0000313" key="2">
    <source>
        <dbReference type="EMBL" id="KAG6757161.1"/>
    </source>
</evidence>
<protein>
    <recommendedName>
        <fullName evidence="4">Chloroplast sensor kinase, chloroplastic</fullName>
    </recommendedName>
</protein>
<dbReference type="PANTHER" id="PTHR48206">
    <property type="entry name" value="CHLOROPLAST SENSOR KINASE, CHLOROPLASTIC"/>
    <property type="match status" value="1"/>
</dbReference>
<reference evidence="2" key="1">
    <citation type="journal article" date="2020" name="bioRxiv">
        <title>Hybrid origin of Populus tomentosa Carr. identified through genome sequencing and phylogenomic analysis.</title>
        <authorList>
            <person name="An X."/>
            <person name="Gao K."/>
            <person name="Chen Z."/>
            <person name="Li J."/>
            <person name="Yang X."/>
            <person name="Yang X."/>
            <person name="Zhou J."/>
            <person name="Guo T."/>
            <person name="Zhao T."/>
            <person name="Huang S."/>
            <person name="Miao D."/>
            <person name="Khan W.U."/>
            <person name="Rao P."/>
            <person name="Ye M."/>
            <person name="Lei B."/>
            <person name="Liao W."/>
            <person name="Wang J."/>
            <person name="Ji L."/>
            <person name="Li Y."/>
            <person name="Guo B."/>
            <person name="Mustafa N.S."/>
            <person name="Li S."/>
            <person name="Yun Q."/>
            <person name="Keller S.R."/>
            <person name="Mao J."/>
            <person name="Zhang R."/>
            <person name="Strauss S.H."/>
        </authorList>
    </citation>
    <scope>NUCLEOTIDE SEQUENCE</scope>
    <source>
        <strain evidence="2">GM15</strain>
        <tissue evidence="2">Leaf</tissue>
    </source>
</reference>
<name>A0A8X8CCK8_POPTO</name>
<sequence>MLLSAIPRSSSNSLLLLRNHTLTSTSTSSPTATNLLSTSTTLKPLLRAPSASSLTASNGNLENPIHHVTHSLSDDDEEAGGGSGLVSSASAVASAIRRGSSSSVEFVQKIEKGQNNNDNKTKLVLPSPDFQRLCVQQLDLFHRIVDPDAILSVYVRPAGSYVMDRLELRRVTSYPGVNASSSDIVILVANFNIPTGLRAAEAAFSSKQGQHESAECVAEHRAVVFPMVKHPFVVGFLVAELPMMEMDISCANGESDLISPEEAFASPSASFKKSKSWSIQTLNDEPLRLFNFTAEQRLNAINISHTLAMAYVMDQKALLLQQSSWQNNVRMTTLVEQIRGPLSSIRTLSKMLSIHTKRSEIAYDIVEDIIVQGDSMRDALQELQDAVYLTKAPSLSLSLLSANIVRYNEETLKKIHNEAYAHPESMRSQLPEDFLNDSSDKLRTPGKPRFLNPASKDMEMPMPPLALSPLQQHGIRNGTRDPVLTIKFLFSIWLHMSVYLYFGGRPCNVSEVLSDLVEAAIPLANKQQRILELSELSQSLQVAIEEQALRQALSNLIEGALLRTHVGGKVEIVSTGAPAGGALVVIDDDGPDMHYMTQMRSLIPFGAELFSENMVEDNMTWNFVAGLTVAREILENYGCVVHVISPRVSDAALGTGGTRIELWLPSFASSDQNDLAHEA</sequence>
<evidence type="ECO:0000256" key="1">
    <source>
        <dbReference type="SAM" id="MobiDB-lite"/>
    </source>
</evidence>
<keyword evidence="3" id="KW-1185">Reference proteome</keyword>
<comment type="caution">
    <text evidence="2">The sequence shown here is derived from an EMBL/GenBank/DDBJ whole genome shotgun (WGS) entry which is preliminary data.</text>
</comment>
<evidence type="ECO:0008006" key="4">
    <source>
        <dbReference type="Google" id="ProtNLM"/>
    </source>
</evidence>
<accession>A0A8X8CCK8</accession>
<dbReference type="InterPro" id="IPR053334">
    <property type="entry name" value="Chloroplast_Sensor_Kinase"/>
</dbReference>
<dbReference type="AlphaFoldDB" id="A0A8X8CCK8"/>
<dbReference type="OrthoDB" id="43364at2759"/>
<dbReference type="PANTHER" id="PTHR48206:SF1">
    <property type="entry name" value="CHLOROPLAST SENSOR KINASE, CHLOROPLASTIC"/>
    <property type="match status" value="1"/>
</dbReference>
<dbReference type="EMBL" id="JAAWWB010000020">
    <property type="protein sequence ID" value="KAG6757161.1"/>
    <property type="molecule type" value="Genomic_DNA"/>
</dbReference>
<evidence type="ECO:0000313" key="3">
    <source>
        <dbReference type="Proteomes" id="UP000886885"/>
    </source>
</evidence>
<gene>
    <name evidence="2" type="ORF">POTOM_037463</name>
</gene>